<dbReference type="InterPro" id="IPR049326">
    <property type="entry name" value="Rhodopsin_dom_fungi"/>
</dbReference>
<feature type="transmembrane region" description="Helical" evidence="7">
    <location>
        <begin position="82"/>
        <end position="108"/>
    </location>
</feature>
<dbReference type="InterPro" id="IPR052337">
    <property type="entry name" value="SAT4-like"/>
</dbReference>
<evidence type="ECO:0000313" key="10">
    <source>
        <dbReference type="Proteomes" id="UP001451303"/>
    </source>
</evidence>
<feature type="compositionally biased region" description="Low complexity" evidence="6">
    <location>
        <begin position="291"/>
        <end position="300"/>
    </location>
</feature>
<feature type="transmembrane region" description="Helical" evidence="7">
    <location>
        <begin position="201"/>
        <end position="225"/>
    </location>
</feature>
<evidence type="ECO:0000256" key="3">
    <source>
        <dbReference type="ARBA" id="ARBA00022989"/>
    </source>
</evidence>
<dbReference type="Proteomes" id="UP001451303">
    <property type="component" value="Unassembled WGS sequence"/>
</dbReference>
<reference evidence="9 10" key="1">
    <citation type="submission" date="2023-09" db="EMBL/GenBank/DDBJ databases">
        <title>Multi-omics analysis of a traditional fermented food reveals byproduct-associated fungal strains for waste-to-food upcycling.</title>
        <authorList>
            <consortium name="Lawrence Berkeley National Laboratory"/>
            <person name="Rekdal V.M."/>
            <person name="Villalobos-Escobedo J.M."/>
            <person name="Rodriguez-Valeron N."/>
            <person name="Garcia M.O."/>
            <person name="Vasquez D.P."/>
            <person name="Damayanti I."/>
            <person name="Sorensen P.M."/>
            <person name="Baidoo E.E."/>
            <person name="De Carvalho A.C."/>
            <person name="Riley R."/>
            <person name="Lipzen A."/>
            <person name="He G."/>
            <person name="Yan M."/>
            <person name="Haridas S."/>
            <person name="Daum C."/>
            <person name="Yoshinaga Y."/>
            <person name="Ng V."/>
            <person name="Grigoriev I.V."/>
            <person name="Munk R."/>
            <person name="Nuraida L."/>
            <person name="Wijaya C.H."/>
            <person name="Morales P.-C."/>
            <person name="Keasling J.D."/>
        </authorList>
    </citation>
    <scope>NUCLEOTIDE SEQUENCE [LARGE SCALE GENOMIC DNA]</scope>
    <source>
        <strain evidence="9 10">FGSC 2613</strain>
    </source>
</reference>
<evidence type="ECO:0000256" key="1">
    <source>
        <dbReference type="ARBA" id="ARBA00004141"/>
    </source>
</evidence>
<evidence type="ECO:0000256" key="5">
    <source>
        <dbReference type="ARBA" id="ARBA00038359"/>
    </source>
</evidence>
<dbReference type="EMBL" id="JAVLET010000004">
    <property type="protein sequence ID" value="KAL0471087.1"/>
    <property type="molecule type" value="Genomic_DNA"/>
</dbReference>
<comment type="subcellular location">
    <subcellularLocation>
        <location evidence="1">Membrane</location>
        <topology evidence="1">Multi-pass membrane protein</topology>
    </subcellularLocation>
</comment>
<gene>
    <name evidence="9" type="ORF">QR685DRAFT_274021</name>
</gene>
<feature type="transmembrane region" description="Helical" evidence="7">
    <location>
        <begin position="237"/>
        <end position="257"/>
    </location>
</feature>
<evidence type="ECO:0000256" key="6">
    <source>
        <dbReference type="SAM" id="MobiDB-lite"/>
    </source>
</evidence>
<feature type="compositionally biased region" description="Polar residues" evidence="6">
    <location>
        <begin position="386"/>
        <end position="396"/>
    </location>
</feature>
<comment type="caution">
    <text evidence="9">The sequence shown here is derived from an EMBL/GenBank/DDBJ whole genome shotgun (WGS) entry which is preliminary data.</text>
</comment>
<feature type="domain" description="Rhodopsin" evidence="8">
    <location>
        <begin position="25"/>
        <end position="261"/>
    </location>
</feature>
<feature type="transmembrane region" description="Helical" evidence="7">
    <location>
        <begin position="6"/>
        <end position="29"/>
    </location>
</feature>
<proteinExistence type="inferred from homology"/>
<evidence type="ECO:0000256" key="2">
    <source>
        <dbReference type="ARBA" id="ARBA00022692"/>
    </source>
</evidence>
<sequence>MEHRQLEVVVAVWSMTLLSLSIMFLRLYTRIHIVKFIGAEDYVYVLTGLFLLLFATFLHVSVHFGMGASLWSLSLENTSRSIFWSYVANTFAITGNAMAKLSMGFFLLRVVQLRGQKMALWALIVVTAGTSFALVVMLWNQTTPRKASWDPLRTPGKWHIKIQPMSVGLGVWSSVCDFIFAIFPWLFIWSLRMPRREKMMLASGMSLGVIAGACGITRTVVLSHLNIWDYTYNFAPYFIWAGAEIAVAMVCLGIPTLRPLYLRRRGMTEDHDYHPPNQNNLEMPEFTIVEQNKQEQQQKQPGDQKTPTAGAGSKAERIQSPPPPAYVRDSASSHTIVDMESLRDIDTFQTPLSPASMQRNNRRRRRGNDSVDDILGLYNAERSRSRGTTAHSQGSRSTTSAHESSSTTHITALKSLTSTTIVSTECNAAKTAGAIMVKNEIWIGMERDEENWPLRC</sequence>
<comment type="similarity">
    <text evidence="5">Belongs to the SAT4 family.</text>
</comment>
<feature type="region of interest" description="Disordered" evidence="6">
    <location>
        <begin position="291"/>
        <end position="332"/>
    </location>
</feature>
<feature type="compositionally biased region" description="Low complexity" evidence="6">
    <location>
        <begin position="397"/>
        <end position="407"/>
    </location>
</feature>
<evidence type="ECO:0000256" key="7">
    <source>
        <dbReference type="SAM" id="Phobius"/>
    </source>
</evidence>
<evidence type="ECO:0000313" key="9">
    <source>
        <dbReference type="EMBL" id="KAL0471087.1"/>
    </source>
</evidence>
<feature type="transmembrane region" description="Helical" evidence="7">
    <location>
        <begin position="120"/>
        <end position="139"/>
    </location>
</feature>
<name>A0ABR3DFD0_NEUIN</name>
<organism evidence="9 10">
    <name type="scientific">Neurospora intermedia</name>
    <dbReference type="NCBI Taxonomy" id="5142"/>
    <lineage>
        <taxon>Eukaryota</taxon>
        <taxon>Fungi</taxon>
        <taxon>Dikarya</taxon>
        <taxon>Ascomycota</taxon>
        <taxon>Pezizomycotina</taxon>
        <taxon>Sordariomycetes</taxon>
        <taxon>Sordariomycetidae</taxon>
        <taxon>Sordariales</taxon>
        <taxon>Sordariaceae</taxon>
        <taxon>Neurospora</taxon>
    </lineage>
</organism>
<evidence type="ECO:0000256" key="4">
    <source>
        <dbReference type="ARBA" id="ARBA00023136"/>
    </source>
</evidence>
<evidence type="ECO:0000259" key="8">
    <source>
        <dbReference type="Pfam" id="PF20684"/>
    </source>
</evidence>
<keyword evidence="10" id="KW-1185">Reference proteome</keyword>
<protein>
    <recommendedName>
        <fullName evidence="8">Rhodopsin domain-containing protein</fullName>
    </recommendedName>
</protein>
<feature type="compositionally biased region" description="Polar residues" evidence="6">
    <location>
        <begin position="347"/>
        <end position="358"/>
    </location>
</feature>
<keyword evidence="3 7" id="KW-1133">Transmembrane helix</keyword>
<keyword evidence="2 7" id="KW-0812">Transmembrane</keyword>
<keyword evidence="4 7" id="KW-0472">Membrane</keyword>
<feature type="transmembrane region" description="Helical" evidence="7">
    <location>
        <begin position="169"/>
        <end position="189"/>
    </location>
</feature>
<dbReference type="Pfam" id="PF20684">
    <property type="entry name" value="Fung_rhodopsin"/>
    <property type="match status" value="1"/>
</dbReference>
<accession>A0ABR3DFD0</accession>
<feature type="region of interest" description="Disordered" evidence="6">
    <location>
        <begin position="345"/>
        <end position="407"/>
    </location>
</feature>
<dbReference type="PANTHER" id="PTHR33048:SF93">
    <property type="entry name" value="INTEGRAL MEMBRANE PROTEIN"/>
    <property type="match status" value="1"/>
</dbReference>
<dbReference type="PANTHER" id="PTHR33048">
    <property type="entry name" value="PTH11-LIKE INTEGRAL MEMBRANE PROTEIN (AFU_ORTHOLOGUE AFUA_5G11245)"/>
    <property type="match status" value="1"/>
</dbReference>
<feature type="transmembrane region" description="Helical" evidence="7">
    <location>
        <begin position="41"/>
        <end position="62"/>
    </location>
</feature>